<evidence type="ECO:0000256" key="1">
    <source>
        <dbReference type="SAM" id="MobiDB-lite"/>
    </source>
</evidence>
<proteinExistence type="predicted"/>
<dbReference type="Proteomes" id="UP000254124">
    <property type="component" value="Unassembled WGS sequence"/>
</dbReference>
<feature type="compositionally biased region" description="Polar residues" evidence="1">
    <location>
        <begin position="227"/>
        <end position="236"/>
    </location>
</feature>
<dbReference type="AlphaFoldDB" id="A0A379S2T5"/>
<protein>
    <submittedName>
        <fullName evidence="2">Baseplate protein</fullName>
    </submittedName>
</protein>
<organism evidence="2 3">
    <name type="scientific">Salmonella enterica subsp. arizonae</name>
    <dbReference type="NCBI Taxonomy" id="59203"/>
    <lineage>
        <taxon>Bacteria</taxon>
        <taxon>Pseudomonadati</taxon>
        <taxon>Pseudomonadota</taxon>
        <taxon>Gammaproteobacteria</taxon>
        <taxon>Enterobacterales</taxon>
        <taxon>Enterobacteriaceae</taxon>
        <taxon>Salmonella</taxon>
    </lineage>
</organism>
<evidence type="ECO:0000313" key="2">
    <source>
        <dbReference type="EMBL" id="SUG15187.1"/>
    </source>
</evidence>
<name>A0A379S2T5_SALER</name>
<reference evidence="2 3" key="1">
    <citation type="submission" date="2018-06" db="EMBL/GenBank/DDBJ databases">
        <authorList>
            <consortium name="Pathogen Informatics"/>
            <person name="Doyle S."/>
        </authorList>
    </citation>
    <scope>NUCLEOTIDE SEQUENCE [LARGE SCALE GENOMIC DNA]</scope>
    <source>
        <strain evidence="2 3">NCTC7295</strain>
    </source>
</reference>
<sequence>MRPGSQVTAIIEQALNSALFALEAVIVSICEGRATVRPTPKRLFSDNPDPVAYPIVENVRLLSLVWDGGKSGISGRVLPGDECLLIALSHGDGDEPDHKTFSNSVALCGFSDKAIHQMPDSPGIRVFSGSAFIEWDDGSIKGDTGKGATFTFAGDKMTVNAPGGIDMTAPMTTINGDLTISGSVSQGAGGGGNAEFGGNVKVTGNSEAADHISGGKSFNSHTHKENGQGSQTNKPT</sequence>
<dbReference type="EMBL" id="UGWZ01000001">
    <property type="protein sequence ID" value="SUG15187.1"/>
    <property type="molecule type" value="Genomic_DNA"/>
</dbReference>
<accession>A0A379S2T5</accession>
<gene>
    <name evidence="2" type="ORF">NCTC7295_02847</name>
</gene>
<evidence type="ECO:0000313" key="3">
    <source>
        <dbReference type="Proteomes" id="UP000254124"/>
    </source>
</evidence>
<feature type="region of interest" description="Disordered" evidence="1">
    <location>
        <begin position="191"/>
        <end position="236"/>
    </location>
</feature>